<dbReference type="SUPFAM" id="SSF55804">
    <property type="entry name" value="Phoshotransferase/anion transport protein"/>
    <property type="match status" value="1"/>
</dbReference>
<organism evidence="10 11">
    <name type="scientific">Alkalicoccobacillus plakortidis</name>
    <dbReference type="NCBI Taxonomy" id="444060"/>
    <lineage>
        <taxon>Bacteria</taxon>
        <taxon>Bacillati</taxon>
        <taxon>Bacillota</taxon>
        <taxon>Bacilli</taxon>
        <taxon>Bacillales</taxon>
        <taxon>Bacillaceae</taxon>
        <taxon>Alkalicoccobacillus</taxon>
    </lineage>
</organism>
<dbReference type="InterPro" id="IPR013196">
    <property type="entry name" value="HTH_11"/>
</dbReference>
<feature type="domain" description="PTS EIIB type-2" evidence="8">
    <location>
        <begin position="409"/>
        <end position="499"/>
    </location>
</feature>
<accession>A0ABT0XIZ7</accession>
<feature type="coiled-coil region" evidence="6">
    <location>
        <begin position="108"/>
        <end position="146"/>
    </location>
</feature>
<evidence type="ECO:0000259" key="7">
    <source>
        <dbReference type="PROSITE" id="PS51094"/>
    </source>
</evidence>
<keyword evidence="6" id="KW-0175">Coiled coil</keyword>
<dbReference type="InterPro" id="IPR002178">
    <property type="entry name" value="PTS_EIIA_type-2_dom"/>
</dbReference>
<dbReference type="SUPFAM" id="SSF52794">
    <property type="entry name" value="PTS system IIB component-like"/>
    <property type="match status" value="1"/>
</dbReference>
<protein>
    <submittedName>
        <fullName evidence="10">BglG family transcription antiterminator</fullName>
    </submittedName>
</protein>
<evidence type="ECO:0000313" key="10">
    <source>
        <dbReference type="EMBL" id="MCM2675866.1"/>
    </source>
</evidence>
<gene>
    <name evidence="10" type="ORF">NDM98_10425</name>
</gene>
<evidence type="ECO:0000256" key="1">
    <source>
        <dbReference type="ARBA" id="ARBA00022679"/>
    </source>
</evidence>
<dbReference type="InterPro" id="IPR011608">
    <property type="entry name" value="PRD"/>
</dbReference>
<dbReference type="InterPro" id="IPR007737">
    <property type="entry name" value="Mga_HTH"/>
</dbReference>
<dbReference type="PANTHER" id="PTHR30185">
    <property type="entry name" value="CRYPTIC BETA-GLUCOSIDE BGL OPERON ANTITERMINATOR"/>
    <property type="match status" value="1"/>
</dbReference>
<dbReference type="InterPro" id="IPR036634">
    <property type="entry name" value="PRD_sf"/>
</dbReference>
<name>A0ABT0XIZ7_9BACI</name>
<comment type="caution">
    <text evidence="10">The sequence shown here is derived from an EMBL/GenBank/DDBJ whole genome shotgun (WGS) entry which is preliminary data.</text>
</comment>
<dbReference type="PROSITE" id="PS51099">
    <property type="entry name" value="PTS_EIIB_TYPE_2"/>
    <property type="match status" value="1"/>
</dbReference>
<dbReference type="EMBL" id="JAMQJY010000001">
    <property type="protein sequence ID" value="MCM2675866.1"/>
    <property type="molecule type" value="Genomic_DNA"/>
</dbReference>
<feature type="domain" description="PRD" evidence="9">
    <location>
        <begin position="299"/>
        <end position="406"/>
    </location>
</feature>
<keyword evidence="11" id="KW-1185">Reference proteome</keyword>
<dbReference type="PROSITE" id="PS51372">
    <property type="entry name" value="PRD_2"/>
    <property type="match status" value="1"/>
</dbReference>
<keyword evidence="4" id="KW-0010">Activator</keyword>
<dbReference type="RefSeq" id="WP_251607187.1">
    <property type="nucleotide sequence ID" value="NZ_JAMQJY010000001.1"/>
</dbReference>
<dbReference type="SUPFAM" id="SSF63520">
    <property type="entry name" value="PTS-regulatory domain, PRD"/>
    <property type="match status" value="1"/>
</dbReference>
<evidence type="ECO:0000313" key="11">
    <source>
        <dbReference type="Proteomes" id="UP001203665"/>
    </source>
</evidence>
<feature type="domain" description="PTS EIIA type-2" evidence="7">
    <location>
        <begin position="547"/>
        <end position="691"/>
    </location>
</feature>
<evidence type="ECO:0000256" key="3">
    <source>
        <dbReference type="ARBA" id="ARBA00023015"/>
    </source>
</evidence>
<dbReference type="InterPro" id="IPR016152">
    <property type="entry name" value="PTrfase/Anion_transptr"/>
</dbReference>
<dbReference type="Pfam" id="PF00874">
    <property type="entry name" value="PRD"/>
    <property type="match status" value="1"/>
</dbReference>
<keyword evidence="1" id="KW-0808">Transferase</keyword>
<evidence type="ECO:0000256" key="4">
    <source>
        <dbReference type="ARBA" id="ARBA00023159"/>
    </source>
</evidence>
<dbReference type="Gene3D" id="1.10.1790.10">
    <property type="entry name" value="PRD domain"/>
    <property type="match status" value="1"/>
</dbReference>
<dbReference type="CDD" id="cd05568">
    <property type="entry name" value="PTS_IIB_bgl_like"/>
    <property type="match status" value="1"/>
</dbReference>
<dbReference type="InterPro" id="IPR036095">
    <property type="entry name" value="PTS_EIIB-like_sf"/>
</dbReference>
<dbReference type="Pfam" id="PF05043">
    <property type="entry name" value="Mga"/>
    <property type="match status" value="1"/>
</dbReference>
<reference evidence="10" key="1">
    <citation type="submission" date="2022-06" db="EMBL/GenBank/DDBJ databases">
        <title>Alkalicoccobacillus porphyridii sp. nov., isolated from a marine red alga, Porphyridium purpureum and reclassification of Shouchella plakortidis and Shouchella gibsonii as Alkalicoccobacillus plakortidis comb. nov. and Alkalicoccobacillus gibsonii comb. nov.</title>
        <authorList>
            <person name="Kim K.H."/>
            <person name="Lee J.K."/>
            <person name="Han D.M."/>
            <person name="Baek J.H."/>
            <person name="Jeon C.O."/>
        </authorList>
    </citation>
    <scope>NUCLEOTIDE SEQUENCE</scope>
    <source>
        <strain evidence="10">DSM 19153</strain>
    </source>
</reference>
<evidence type="ECO:0000256" key="5">
    <source>
        <dbReference type="ARBA" id="ARBA00023163"/>
    </source>
</evidence>
<keyword evidence="2" id="KW-0677">Repeat</keyword>
<dbReference type="Gene3D" id="3.40.930.10">
    <property type="entry name" value="Mannitol-specific EII, Chain A"/>
    <property type="match status" value="1"/>
</dbReference>
<evidence type="ECO:0000259" key="8">
    <source>
        <dbReference type="PROSITE" id="PS51099"/>
    </source>
</evidence>
<dbReference type="Pfam" id="PF00359">
    <property type="entry name" value="PTS_EIIA_2"/>
    <property type="match status" value="1"/>
</dbReference>
<dbReference type="PROSITE" id="PS51094">
    <property type="entry name" value="PTS_EIIA_TYPE_2"/>
    <property type="match status" value="1"/>
</dbReference>
<dbReference type="InterPro" id="IPR050661">
    <property type="entry name" value="BglG_antiterminators"/>
</dbReference>
<sequence length="695" mass="80445">MLSVRQKELLERLMSERDFVSLGTIKEVYQLSPRTIRQDLLEIEEWLLEVGADLTLERNRKRGARLVVTREQEQNLLKALHESQDFLSANQRWLDTQKRLLVQEFLPIEELQEEYQISQSTLQNDLNRMKQQLADYELVLVRESRRLFLQGSERHKRMLFVDLLREILPEQDVFPMFVSEEDIHLPTDSLLQSCELWGTDLVRLIHLIESVGESYFVDDSKYELFLNGLAQVSRVRMGHFIELTSDDELRVLEQDSYGQARVEFARILGLDESSEAFLNELSYITMHVLGARRLSHSNQISYSNEQTARAIVTRFEQENQTRLIRREDVISGLSIHLKSAFYRLKYGTAIENSFYSQLEQEYGVYLDQLQSFIQSSPEWGLSKMSKHEIGFLAIHLCAALVHKPQLPVRRVAIVCSSGVGTSMMLEGAIRRLFPQVVVVGQFSVQQAHQLNQAEVDLLITTIPFTTRMQVDWIKVSPLVNLKEQKILEERLGVQATQVKTDLDVIDTVQSVFDLVTSHTTLEKPRALYQDLYRFFTGSRKRIGRVTSLTAIDCIFLQESGRDWRSCIQALHTSLERNQFVRSGYGEELIREVESGHHSYIIAPGIAFPHLRSSSVKGCGFAIMTLEEPIQFGSSDDFVWWVILLAPVDQSQHSKVVEMILETIHSEEKVKWLQEESSKESVWDWMRVFEEDDHDA</sequence>
<dbReference type="Gene3D" id="3.40.50.2300">
    <property type="match status" value="1"/>
</dbReference>
<dbReference type="InterPro" id="IPR013011">
    <property type="entry name" value="PTS_EIIB_2"/>
</dbReference>
<evidence type="ECO:0000256" key="2">
    <source>
        <dbReference type="ARBA" id="ARBA00022737"/>
    </source>
</evidence>
<keyword evidence="5" id="KW-0804">Transcription</keyword>
<dbReference type="Pfam" id="PF08279">
    <property type="entry name" value="HTH_11"/>
    <property type="match status" value="1"/>
</dbReference>
<evidence type="ECO:0000256" key="6">
    <source>
        <dbReference type="SAM" id="Coils"/>
    </source>
</evidence>
<keyword evidence="3" id="KW-0805">Transcription regulation</keyword>
<evidence type="ECO:0000259" key="9">
    <source>
        <dbReference type="PROSITE" id="PS51372"/>
    </source>
</evidence>
<dbReference type="PANTHER" id="PTHR30185:SF18">
    <property type="entry name" value="TRANSCRIPTIONAL REGULATOR MTLR"/>
    <property type="match status" value="1"/>
</dbReference>
<proteinExistence type="predicted"/>
<dbReference type="Proteomes" id="UP001203665">
    <property type="component" value="Unassembled WGS sequence"/>
</dbReference>